<gene>
    <name evidence="1" type="ORF">CFIMG_004497RAa</name>
</gene>
<reference evidence="1 2" key="2">
    <citation type="journal article" date="2013" name="IMA Fungus">
        <title>IMA Genome-F 1: Ceratocystis fimbriata: Draft nuclear genome sequence for the plant pathogen, Ceratocystis fimbriata.</title>
        <authorList>
            <person name="Wilken P.M."/>
            <person name="Steenkamp E.T."/>
            <person name="Wingfield M.J."/>
            <person name="de Beer Z.W."/>
            <person name="Wingfield B.D."/>
        </authorList>
    </citation>
    <scope>NUCLEOTIDE SEQUENCE [LARGE SCALE GENOMIC DNA]</scope>
    <source>
        <strain evidence="1 2">CBS 114723</strain>
    </source>
</reference>
<dbReference type="STRING" id="1035309.A0A2C5WWG3"/>
<evidence type="ECO:0008006" key="3">
    <source>
        <dbReference type="Google" id="ProtNLM"/>
    </source>
</evidence>
<dbReference type="EMBL" id="APWK03000159">
    <property type="protein sequence ID" value="PHH49964.1"/>
    <property type="molecule type" value="Genomic_DNA"/>
</dbReference>
<sequence>MSDSLCGSSTPFKGLIAHQNKDNNLQHELRASASQHTGAKNDGLQASAMRIQDAAVSSSFAATPVLFQKEHTHMEEYKNMNNVNMPTVIHPSSLAMPKPNQSHTVEQPKSFASPAMAAHMYNQNMPMFQQQSVLMAPPNSFDVQMHMDRWMAANAQVVQASRQDEDLLSMEQDFSEVNDIMDQLAEDLSREININPPAEVHLPQNTLRGNADATLPTMDSAPDTDKETAIAEKQKVSDIAEVARQILDSVEHEGDEKWRKSSFFALMRDFRDGKKEVLDDKILDTKVDATS</sequence>
<organism evidence="1 2">
    <name type="scientific">Ceratocystis fimbriata CBS 114723</name>
    <dbReference type="NCBI Taxonomy" id="1035309"/>
    <lineage>
        <taxon>Eukaryota</taxon>
        <taxon>Fungi</taxon>
        <taxon>Dikarya</taxon>
        <taxon>Ascomycota</taxon>
        <taxon>Pezizomycotina</taxon>
        <taxon>Sordariomycetes</taxon>
        <taxon>Hypocreomycetidae</taxon>
        <taxon>Microascales</taxon>
        <taxon>Ceratocystidaceae</taxon>
        <taxon>Ceratocystis</taxon>
    </lineage>
</organism>
<accession>A0A2C5WWG3</accession>
<protein>
    <recommendedName>
        <fullName evidence="3">Peroxin 20</fullName>
    </recommendedName>
</protein>
<keyword evidence="2" id="KW-1185">Reference proteome</keyword>
<dbReference type="AlphaFoldDB" id="A0A2C5WWG3"/>
<dbReference type="Proteomes" id="UP000222788">
    <property type="component" value="Unassembled WGS sequence"/>
</dbReference>
<dbReference type="OrthoDB" id="5407351at2759"/>
<reference evidence="1 2" key="1">
    <citation type="journal article" date="2013" name="Fungal Biol.">
        <title>Analysis of microsatellite markers in the genome of the plant pathogen Ceratocystis fimbriata.</title>
        <authorList>
            <person name="Simpson M.C."/>
            <person name="Wilken P.M."/>
            <person name="Coetzee M.P."/>
            <person name="Wingfield M.J."/>
            <person name="Wingfield B.D."/>
        </authorList>
    </citation>
    <scope>NUCLEOTIDE SEQUENCE [LARGE SCALE GENOMIC DNA]</scope>
    <source>
        <strain evidence="1 2">CBS 114723</strain>
    </source>
</reference>
<proteinExistence type="predicted"/>
<comment type="caution">
    <text evidence="1">The sequence shown here is derived from an EMBL/GenBank/DDBJ whole genome shotgun (WGS) entry which is preliminary data.</text>
</comment>
<evidence type="ECO:0000313" key="2">
    <source>
        <dbReference type="Proteomes" id="UP000222788"/>
    </source>
</evidence>
<name>A0A2C5WWG3_9PEZI</name>
<evidence type="ECO:0000313" key="1">
    <source>
        <dbReference type="EMBL" id="PHH49964.1"/>
    </source>
</evidence>